<comment type="caution">
    <text evidence="8">The sequence shown here is derived from an EMBL/GenBank/DDBJ whole genome shotgun (WGS) entry which is preliminary data.</text>
</comment>
<feature type="compositionally biased region" description="Basic and acidic residues" evidence="6">
    <location>
        <begin position="782"/>
        <end position="800"/>
    </location>
</feature>
<dbReference type="Pfam" id="PF22952">
    <property type="entry name" value="KH_11"/>
    <property type="match status" value="1"/>
</dbReference>
<keyword evidence="2" id="KW-0963">Cytoplasm</keyword>
<dbReference type="PANTHER" id="PTHR10627:SF31">
    <property type="entry name" value="DODECA-SATELLITE-BINDING PROTEIN 1, ISOFORM A"/>
    <property type="match status" value="1"/>
</dbReference>
<dbReference type="PANTHER" id="PTHR10627">
    <property type="entry name" value="SCP160"/>
    <property type="match status" value="1"/>
</dbReference>
<dbReference type="InterPro" id="IPR004088">
    <property type="entry name" value="KH_dom_type_1"/>
</dbReference>
<evidence type="ECO:0000256" key="4">
    <source>
        <dbReference type="ARBA" id="ARBA00022884"/>
    </source>
</evidence>
<feature type="non-terminal residue" evidence="8">
    <location>
        <position position="958"/>
    </location>
</feature>
<organism evidence="8 9">
    <name type="scientific">Basidiobolus ranarum</name>
    <dbReference type="NCBI Taxonomy" id="34480"/>
    <lineage>
        <taxon>Eukaryota</taxon>
        <taxon>Fungi</taxon>
        <taxon>Fungi incertae sedis</taxon>
        <taxon>Zoopagomycota</taxon>
        <taxon>Entomophthoromycotina</taxon>
        <taxon>Basidiobolomycetes</taxon>
        <taxon>Basidiobolales</taxon>
        <taxon>Basidiobolaceae</taxon>
        <taxon>Basidiobolus</taxon>
    </lineage>
</organism>
<keyword evidence="4 5" id="KW-0694">RNA-binding</keyword>
<feature type="region of interest" description="Disordered" evidence="6">
    <location>
        <begin position="781"/>
        <end position="800"/>
    </location>
</feature>
<feature type="domain" description="K Homology" evidence="7">
    <location>
        <begin position="665"/>
        <end position="739"/>
    </location>
</feature>
<dbReference type="CDD" id="cd22408">
    <property type="entry name" value="KH-I_Vigilin_rpt4"/>
    <property type="match status" value="1"/>
</dbReference>
<proteinExistence type="predicted"/>
<dbReference type="Pfam" id="PF00013">
    <property type="entry name" value="KH_1"/>
    <property type="match status" value="8"/>
</dbReference>
<keyword evidence="3" id="KW-0677">Repeat</keyword>
<dbReference type="InterPro" id="IPR054548">
    <property type="entry name" value="SCP160-like_KH"/>
</dbReference>
<feature type="domain" description="K Homology" evidence="7">
    <location>
        <begin position="173"/>
        <end position="250"/>
    </location>
</feature>
<reference evidence="8 9" key="1">
    <citation type="submission" date="2023-04" db="EMBL/GenBank/DDBJ databases">
        <title>Genome of Basidiobolus ranarum AG-B5.</title>
        <authorList>
            <person name="Stajich J.E."/>
            <person name="Carter-House D."/>
            <person name="Gryganskyi A."/>
        </authorList>
    </citation>
    <scope>NUCLEOTIDE SEQUENCE [LARGE SCALE GENOMIC DNA]</scope>
    <source>
        <strain evidence="8 9">AG-B5</strain>
    </source>
</reference>
<evidence type="ECO:0000313" key="8">
    <source>
        <dbReference type="EMBL" id="KAK9719344.1"/>
    </source>
</evidence>
<dbReference type="InterPro" id="IPR057778">
    <property type="entry name" value="KH_Vigilin_N"/>
</dbReference>
<comment type="subcellular location">
    <subcellularLocation>
        <location evidence="1">Cytoplasm</location>
    </subcellularLocation>
</comment>
<accession>A0ABR2W424</accession>
<dbReference type="Proteomes" id="UP001479436">
    <property type="component" value="Unassembled WGS sequence"/>
</dbReference>
<feature type="domain" description="K Homology" evidence="7">
    <location>
        <begin position="100"/>
        <end position="172"/>
    </location>
</feature>
<dbReference type="Gene3D" id="3.30.1370.10">
    <property type="entry name" value="K Homology domain, type 1"/>
    <property type="match status" value="10"/>
</dbReference>
<evidence type="ECO:0000313" key="9">
    <source>
        <dbReference type="Proteomes" id="UP001479436"/>
    </source>
</evidence>
<feature type="domain" description="K Homology" evidence="7">
    <location>
        <begin position="335"/>
        <end position="403"/>
    </location>
</feature>
<evidence type="ECO:0000256" key="3">
    <source>
        <dbReference type="ARBA" id="ARBA00022737"/>
    </source>
</evidence>
<evidence type="ECO:0000256" key="5">
    <source>
        <dbReference type="PROSITE-ProRule" id="PRU00117"/>
    </source>
</evidence>
<dbReference type="InterPro" id="IPR036612">
    <property type="entry name" value="KH_dom_type_1_sf"/>
</dbReference>
<feature type="region of interest" description="Disordered" evidence="6">
    <location>
        <begin position="936"/>
        <end position="958"/>
    </location>
</feature>
<evidence type="ECO:0000256" key="1">
    <source>
        <dbReference type="ARBA" id="ARBA00004496"/>
    </source>
</evidence>
<gene>
    <name evidence="8" type="ORF">K7432_004879</name>
</gene>
<feature type="domain" description="K Homology" evidence="7">
    <location>
        <begin position="254"/>
        <end position="330"/>
    </location>
</feature>
<evidence type="ECO:0000256" key="2">
    <source>
        <dbReference type="ARBA" id="ARBA00022490"/>
    </source>
</evidence>
<evidence type="ECO:0000256" key="6">
    <source>
        <dbReference type="SAM" id="MobiDB-lite"/>
    </source>
</evidence>
<sequence>MDSTGFMNSLQDSTLPSSVQLQMLHSQVLDEEYAQQHIEEPQTDFPVPKRGPEIDLDSESMFPSLTASTPATPLATSAWGSDSRAKVDRASEGLKKSGIVTEIYQLQATQQQRQREFGNKNATGDIIKQIMKSTKTQIDVSTSRNTGTTTFLIKGKVEDVQKAKKEITSAFSLKVTTTVTIPSFCRRFIVGARGKTLQSIIDRSGARIQLPRREEDDDHSDEEDSFTDITITGDVDGVKMAKSEIEKIVSEKTSKTTMRITHIPSEYYPLIAGPHNNFIQNLTEQMGVKVHIPPFISSEDEESNVDKSILVAGDKSIIQSVVDIIGNLYEDLQRTTKTMLVNIPKRQHKYLIGPKGANLQEILEVTGCFVELAPASDPSEEVTIRGPEAKLVEALTFVMDKANSTHVDVIDLSKMHVVDNPVQYARNALKYFLNRSKLRKIESDCHVQIMFPKANQMDKNVTLELVGKYRSHVEKSKQQVMELAIALLPAYISTCRIPAHLHRHIVGRKGQNIQRIKETHGVDVIVPDEQNDSDEVLIVYESNPEVEAAQDKRSKILAVQELLDVVSKELVKSAEDANDFTVQNLNIPSRFHRLIIGSKGATLSQIMGSDSPASVKIGSSKKGEEKPADVDENSVIVKGPSEEVSRIVKEINTIVDEAKHHEIMNSFTAEFTIPAAYSAHVIGKGGSNITKLKDSLDVKIDIDGKNEEDETPKEKVKVLIQGSKKGVDQAKKQIMEIVDKLSDQTEIRLTIAPHLHRSLIGVGGRYVKRLEDTYNVRIKFPHSAEKNGDNDEEETQRPDEVIVKGNKKDVAEAKTEIQQLIEFEQEHGHTLNFDIPARCLPHVVGRNGAKINEIKEDTNTKIDLGRPEDENDDDAMVPVVIQGTKQGIEAAREAIMAVVEDQQSRVSITMEIDPDHHKFLIGTGGSRIKELITKFGGDPDAEPWQRTVRFPRSESTSS</sequence>
<feature type="domain" description="K Homology" evidence="7">
    <location>
        <begin position="579"/>
        <end position="656"/>
    </location>
</feature>
<feature type="domain" description="K Homology" evidence="7">
    <location>
        <begin position="743"/>
        <end position="822"/>
    </location>
</feature>
<dbReference type="Pfam" id="PF24668">
    <property type="entry name" value="KH_Vigilin"/>
    <property type="match status" value="1"/>
</dbReference>
<feature type="domain" description="K Homology" evidence="7">
    <location>
        <begin position="827"/>
        <end position="900"/>
    </location>
</feature>
<feature type="region of interest" description="Disordered" evidence="6">
    <location>
        <begin position="607"/>
        <end position="633"/>
    </location>
</feature>
<dbReference type="EMBL" id="JASJQH010007053">
    <property type="protein sequence ID" value="KAK9719344.1"/>
    <property type="molecule type" value="Genomic_DNA"/>
</dbReference>
<dbReference type="SUPFAM" id="SSF54791">
    <property type="entry name" value="Eukaryotic type KH-domain (KH-domain type I)"/>
    <property type="match status" value="9"/>
</dbReference>
<feature type="domain" description="K Homology" evidence="7">
    <location>
        <begin position="489"/>
        <end position="561"/>
    </location>
</feature>
<evidence type="ECO:0000259" key="7">
    <source>
        <dbReference type="SMART" id="SM00322"/>
    </source>
</evidence>
<keyword evidence="9" id="KW-1185">Reference proteome</keyword>
<dbReference type="PROSITE" id="PS50084">
    <property type="entry name" value="KH_TYPE_1"/>
    <property type="match status" value="10"/>
</dbReference>
<dbReference type="SMART" id="SM00322">
    <property type="entry name" value="KH"/>
    <property type="match status" value="9"/>
</dbReference>
<protein>
    <recommendedName>
        <fullName evidence="7">K Homology domain-containing protein</fullName>
    </recommendedName>
</protein>
<name>A0ABR2W424_9FUNG</name>
<dbReference type="InterPro" id="IPR004087">
    <property type="entry name" value="KH_dom"/>
</dbReference>